<dbReference type="PANTHER" id="PTHR30055:SF234">
    <property type="entry name" value="HTH-TYPE TRANSCRIPTIONAL REGULATOR BETI"/>
    <property type="match status" value="1"/>
</dbReference>
<dbReference type="EMBL" id="JAUSUT010000001">
    <property type="protein sequence ID" value="MDQ0379019.1"/>
    <property type="molecule type" value="Genomic_DNA"/>
</dbReference>
<evidence type="ECO:0000259" key="5">
    <source>
        <dbReference type="PROSITE" id="PS50977"/>
    </source>
</evidence>
<organism evidence="6 7">
    <name type="scientific">Amycolatopsis thermophila</name>
    <dbReference type="NCBI Taxonomy" id="206084"/>
    <lineage>
        <taxon>Bacteria</taxon>
        <taxon>Bacillati</taxon>
        <taxon>Actinomycetota</taxon>
        <taxon>Actinomycetes</taxon>
        <taxon>Pseudonocardiales</taxon>
        <taxon>Pseudonocardiaceae</taxon>
        <taxon>Amycolatopsis</taxon>
    </lineage>
</organism>
<dbReference type="InterPro" id="IPR050109">
    <property type="entry name" value="HTH-type_TetR-like_transc_reg"/>
</dbReference>
<dbReference type="InterPro" id="IPR009057">
    <property type="entry name" value="Homeodomain-like_sf"/>
</dbReference>
<evidence type="ECO:0000256" key="2">
    <source>
        <dbReference type="ARBA" id="ARBA00023125"/>
    </source>
</evidence>
<dbReference type="RefSeq" id="WP_306992139.1">
    <property type="nucleotide sequence ID" value="NZ_JAUSUT010000001.1"/>
</dbReference>
<feature type="DNA-binding region" description="H-T-H motif" evidence="4">
    <location>
        <begin position="31"/>
        <end position="50"/>
    </location>
</feature>
<accession>A0ABU0EUN2</accession>
<sequence length="192" mass="21025">MKRGLKKQRTRQAISDVATRLFIEHGFEAVTIARIADVAQVAKMTVTNHFARKEDLVFDVHEEFVASLAAIRGRPLVLAHRHAWFDGLARGDALLGFAGPEFARMVVASPTLLARLRELHEEREKALAESLDLPPDTARAAAVQIAGVHRALFDEVLHRIAAGAADEQVRQEVGPLGVRMFELLEAGLGVLG</sequence>
<gene>
    <name evidence="6" type="ORF">FB470_003013</name>
</gene>
<evidence type="ECO:0000256" key="4">
    <source>
        <dbReference type="PROSITE-ProRule" id="PRU00335"/>
    </source>
</evidence>
<dbReference type="InterPro" id="IPR001647">
    <property type="entry name" value="HTH_TetR"/>
</dbReference>
<name>A0ABU0EUN2_9PSEU</name>
<feature type="domain" description="HTH tetR-type" evidence="5">
    <location>
        <begin position="8"/>
        <end position="68"/>
    </location>
</feature>
<dbReference type="Pfam" id="PF00440">
    <property type="entry name" value="TetR_N"/>
    <property type="match status" value="1"/>
</dbReference>
<keyword evidence="2 4" id="KW-0238">DNA-binding</keyword>
<reference evidence="6 7" key="1">
    <citation type="submission" date="2023-07" db="EMBL/GenBank/DDBJ databases">
        <title>Sequencing the genomes of 1000 actinobacteria strains.</title>
        <authorList>
            <person name="Klenk H.-P."/>
        </authorList>
    </citation>
    <scope>NUCLEOTIDE SEQUENCE [LARGE SCALE GENOMIC DNA]</scope>
    <source>
        <strain evidence="6 7">DSM 45805</strain>
    </source>
</reference>
<dbReference type="PROSITE" id="PS50977">
    <property type="entry name" value="HTH_TETR_2"/>
    <property type="match status" value="1"/>
</dbReference>
<keyword evidence="1" id="KW-0805">Transcription regulation</keyword>
<keyword evidence="3" id="KW-0804">Transcription</keyword>
<keyword evidence="7" id="KW-1185">Reference proteome</keyword>
<proteinExistence type="predicted"/>
<dbReference type="PANTHER" id="PTHR30055">
    <property type="entry name" value="HTH-TYPE TRANSCRIPTIONAL REGULATOR RUTR"/>
    <property type="match status" value="1"/>
</dbReference>
<evidence type="ECO:0000256" key="1">
    <source>
        <dbReference type="ARBA" id="ARBA00023015"/>
    </source>
</evidence>
<evidence type="ECO:0000256" key="3">
    <source>
        <dbReference type="ARBA" id="ARBA00023163"/>
    </source>
</evidence>
<dbReference type="Gene3D" id="1.10.357.10">
    <property type="entry name" value="Tetracycline Repressor, domain 2"/>
    <property type="match status" value="1"/>
</dbReference>
<comment type="caution">
    <text evidence="6">The sequence shown here is derived from an EMBL/GenBank/DDBJ whole genome shotgun (WGS) entry which is preliminary data.</text>
</comment>
<dbReference type="Proteomes" id="UP001229651">
    <property type="component" value="Unassembled WGS sequence"/>
</dbReference>
<evidence type="ECO:0000313" key="6">
    <source>
        <dbReference type="EMBL" id="MDQ0379019.1"/>
    </source>
</evidence>
<protein>
    <submittedName>
        <fullName evidence="6">AcrR family transcriptional regulator</fullName>
    </submittedName>
</protein>
<dbReference type="PRINTS" id="PR00455">
    <property type="entry name" value="HTHTETR"/>
</dbReference>
<dbReference type="SUPFAM" id="SSF46689">
    <property type="entry name" value="Homeodomain-like"/>
    <property type="match status" value="1"/>
</dbReference>
<evidence type="ECO:0000313" key="7">
    <source>
        <dbReference type="Proteomes" id="UP001229651"/>
    </source>
</evidence>